<keyword evidence="3" id="KW-1185">Reference proteome</keyword>
<organism evidence="2 3">
    <name type="scientific">Anaerotignum lactatifermentans DSM 14214</name>
    <dbReference type="NCBI Taxonomy" id="1121323"/>
    <lineage>
        <taxon>Bacteria</taxon>
        <taxon>Bacillati</taxon>
        <taxon>Bacillota</taxon>
        <taxon>Clostridia</taxon>
        <taxon>Lachnospirales</taxon>
        <taxon>Anaerotignaceae</taxon>
        <taxon>Anaerotignum</taxon>
    </lineage>
</organism>
<protein>
    <submittedName>
        <fullName evidence="2">Uncharacterized protein</fullName>
    </submittedName>
</protein>
<name>A0A1M6X7B4_9FIRM</name>
<dbReference type="Proteomes" id="UP000183975">
    <property type="component" value="Unassembled WGS sequence"/>
</dbReference>
<keyword evidence="1" id="KW-0472">Membrane</keyword>
<accession>A0A1M6X7B4</accession>
<sequence length="77" mass="8625">MSYKSFLQRNFGMFFFVTLGLIAGFLYYKYVGCVSGTCAITANPIMSVLYGGILGGLFHSIITEIFIPMSKRKHLDK</sequence>
<reference evidence="2 3" key="1">
    <citation type="submission" date="2016-11" db="EMBL/GenBank/DDBJ databases">
        <authorList>
            <person name="Jaros S."/>
            <person name="Januszkiewicz K."/>
            <person name="Wedrychowicz H."/>
        </authorList>
    </citation>
    <scope>NUCLEOTIDE SEQUENCE [LARGE SCALE GENOMIC DNA]</scope>
    <source>
        <strain evidence="2 3">DSM 14214</strain>
    </source>
</reference>
<feature type="transmembrane region" description="Helical" evidence="1">
    <location>
        <begin position="48"/>
        <end position="67"/>
    </location>
</feature>
<evidence type="ECO:0000256" key="1">
    <source>
        <dbReference type="SAM" id="Phobius"/>
    </source>
</evidence>
<feature type="transmembrane region" description="Helical" evidence="1">
    <location>
        <begin position="12"/>
        <end position="28"/>
    </location>
</feature>
<keyword evidence="1" id="KW-1133">Transmembrane helix</keyword>
<gene>
    <name evidence="2" type="ORF">SAMN02745138_02734</name>
</gene>
<dbReference type="OrthoDB" id="2062758at2"/>
<evidence type="ECO:0000313" key="2">
    <source>
        <dbReference type="EMBL" id="SHL01816.1"/>
    </source>
</evidence>
<evidence type="ECO:0000313" key="3">
    <source>
        <dbReference type="Proteomes" id="UP000183975"/>
    </source>
</evidence>
<dbReference type="RefSeq" id="WP_072852685.1">
    <property type="nucleotide sequence ID" value="NZ_FRAH01000060.1"/>
</dbReference>
<proteinExistence type="predicted"/>
<dbReference type="AlphaFoldDB" id="A0A1M6X7B4"/>
<dbReference type="EMBL" id="FRAH01000060">
    <property type="protein sequence ID" value="SHL01816.1"/>
    <property type="molecule type" value="Genomic_DNA"/>
</dbReference>
<keyword evidence="1" id="KW-0812">Transmembrane</keyword>